<dbReference type="EMBL" id="KI293389">
    <property type="protein sequence ID" value="ESA05164.1"/>
    <property type="molecule type" value="Genomic_DNA"/>
</dbReference>
<proteinExistence type="predicted"/>
<evidence type="ECO:0000313" key="1">
    <source>
        <dbReference type="EMBL" id="ESA05164.1"/>
    </source>
</evidence>
<protein>
    <submittedName>
        <fullName evidence="1">Uncharacterized protein</fullName>
    </submittedName>
</protein>
<sequence>MHPVNTNIEVWKKGSKSKEIRDSEHIPFVEHRGVKFVVQCKNFTKDKSIIIQGGDELNDYMNMKTSMHIIHERYCHQRDTWNDNEKNENKSGNMKHSFWKGVASKINLEFGTTYLPKRICNRKNIGIVKVVQHTKYYVKLEIYCNLNKGRKKSQTIKDQAMWMIIICKYTSCCRLSSFRS</sequence>
<gene>
    <name evidence="1" type="ORF">GLOINDRAFT_99844</name>
</gene>
<dbReference type="AlphaFoldDB" id="U9TAI1"/>
<accession>U9TAI1</accession>
<name>U9TAI1_RHIID</name>
<reference evidence="1" key="1">
    <citation type="submission" date="2013-07" db="EMBL/GenBank/DDBJ databases">
        <title>The genome of an arbuscular mycorrhizal fungus provides insights into the evolution of the oldest plant symbiosis.</title>
        <authorList>
            <consortium name="DOE Joint Genome Institute"/>
            <person name="Tisserant E."/>
            <person name="Malbreil M."/>
            <person name="Kuo A."/>
            <person name="Kohler A."/>
            <person name="Symeonidi A."/>
            <person name="Balestrini R."/>
            <person name="Charron P."/>
            <person name="Duensing N."/>
            <person name="Frei-dit-Frey N."/>
            <person name="Gianinazzi-Pearson V."/>
            <person name="Gilbert B."/>
            <person name="Handa Y."/>
            <person name="Hijri M."/>
            <person name="Kaul R."/>
            <person name="Kawaguchi M."/>
            <person name="Krajinski F."/>
            <person name="Lammers P."/>
            <person name="Lapierre D."/>
            <person name="Masclaux F.G."/>
            <person name="Murat C."/>
            <person name="Morin E."/>
            <person name="Ndikumana S."/>
            <person name="Pagni M."/>
            <person name="Petitpierre D."/>
            <person name="Requena N."/>
            <person name="Rosikiewicz P."/>
            <person name="Riley R."/>
            <person name="Saito K."/>
            <person name="San Clemente H."/>
            <person name="Shapiro H."/>
            <person name="van Tuinen D."/>
            <person name="Becard G."/>
            <person name="Bonfante P."/>
            <person name="Paszkowski U."/>
            <person name="Shachar-Hill Y."/>
            <person name="Young J.P."/>
            <person name="Sanders I.R."/>
            <person name="Henrissat B."/>
            <person name="Rensing S.A."/>
            <person name="Grigoriev I.V."/>
            <person name="Corradi N."/>
            <person name="Roux C."/>
            <person name="Martin F."/>
        </authorList>
    </citation>
    <scope>NUCLEOTIDE SEQUENCE</scope>
    <source>
        <strain evidence="1">DAOM 197198</strain>
    </source>
</reference>
<dbReference type="HOGENOM" id="CLU_1496993_0_0_1"/>
<organism evidence="1">
    <name type="scientific">Rhizophagus irregularis (strain DAOM 181602 / DAOM 197198 / MUCL 43194)</name>
    <name type="common">Arbuscular mycorrhizal fungus</name>
    <name type="synonym">Glomus intraradices</name>
    <dbReference type="NCBI Taxonomy" id="747089"/>
    <lineage>
        <taxon>Eukaryota</taxon>
        <taxon>Fungi</taxon>
        <taxon>Fungi incertae sedis</taxon>
        <taxon>Mucoromycota</taxon>
        <taxon>Glomeromycotina</taxon>
        <taxon>Glomeromycetes</taxon>
        <taxon>Glomerales</taxon>
        <taxon>Glomeraceae</taxon>
        <taxon>Rhizophagus</taxon>
    </lineage>
</organism>